<dbReference type="Gene3D" id="2.40.33.40">
    <property type="entry name" value="Phosphotransferase system, glucitol/sorbitol-specific IIA component"/>
    <property type="match status" value="1"/>
</dbReference>
<sequence length="127" mass="12998">MTQLYRTVITTIGPDVADLAEGGVVILFAEGAPPELAEVAVLHRAEGEAGAAPAPGDVLRIGGRDFAITAIGETAWKKVADMGHVVFNFSGVASPDRPGEICLEETQGAAVLPLLVPGAAIEILARA</sequence>
<dbReference type="Pfam" id="PF03829">
    <property type="entry name" value="PTSIIA_gutA"/>
    <property type="match status" value="1"/>
</dbReference>
<name>A0A840C0P1_9HYPH</name>
<dbReference type="PANTHER" id="PTHR40398:SF1">
    <property type="entry name" value="PTS SYSTEM GLUCITOL_SORBITOL-SPECIFIC EIIA COMPONENT"/>
    <property type="match status" value="1"/>
</dbReference>
<comment type="caution">
    <text evidence="2">The sequence shown here is derived from an EMBL/GenBank/DDBJ whole genome shotgun (WGS) entry which is preliminary data.</text>
</comment>
<dbReference type="InterPro" id="IPR004716">
    <property type="entry name" value="PTS_IIA_glucitol/sorbitol-sp"/>
</dbReference>
<dbReference type="Proteomes" id="UP000577362">
    <property type="component" value="Unassembled WGS sequence"/>
</dbReference>
<dbReference type="InterPro" id="IPR036665">
    <property type="entry name" value="PTS_IIA_glucitol/sorbitol_sf"/>
</dbReference>
<dbReference type="AlphaFoldDB" id="A0A840C0P1"/>
<dbReference type="EMBL" id="JACIEN010000007">
    <property type="protein sequence ID" value="MBB4019371.1"/>
    <property type="molecule type" value="Genomic_DNA"/>
</dbReference>
<dbReference type="RefSeq" id="WP_019401413.1">
    <property type="nucleotide sequence ID" value="NZ_JACIEN010000007.1"/>
</dbReference>
<organism evidence="2 3">
    <name type="scientific">Chelatococcus caeni</name>
    <dbReference type="NCBI Taxonomy" id="1348468"/>
    <lineage>
        <taxon>Bacteria</taxon>
        <taxon>Pseudomonadati</taxon>
        <taxon>Pseudomonadota</taxon>
        <taxon>Alphaproteobacteria</taxon>
        <taxon>Hyphomicrobiales</taxon>
        <taxon>Chelatococcaceae</taxon>
        <taxon>Chelatococcus</taxon>
    </lineage>
</organism>
<evidence type="ECO:0000313" key="3">
    <source>
        <dbReference type="Proteomes" id="UP000577362"/>
    </source>
</evidence>
<dbReference type="PROSITE" id="PS51097">
    <property type="entry name" value="PTS_EIIA_TYPE_5"/>
    <property type="match status" value="1"/>
</dbReference>
<dbReference type="GO" id="GO:0009401">
    <property type="term" value="P:phosphoenolpyruvate-dependent sugar phosphotransferase system"/>
    <property type="evidence" value="ECO:0007669"/>
    <property type="project" value="InterPro"/>
</dbReference>
<dbReference type="PANTHER" id="PTHR40398">
    <property type="entry name" value="PTS SYSTEM GLUCITOL/SORBITOL-SPECIFIC EIIA COMPONENT"/>
    <property type="match status" value="1"/>
</dbReference>
<keyword evidence="3" id="KW-1185">Reference proteome</keyword>
<dbReference type="GO" id="GO:0005737">
    <property type="term" value="C:cytoplasm"/>
    <property type="evidence" value="ECO:0007669"/>
    <property type="project" value="InterPro"/>
</dbReference>
<dbReference type="GO" id="GO:0008982">
    <property type="term" value="F:protein-N(PI)-phosphohistidine-sugar phosphotransferase activity"/>
    <property type="evidence" value="ECO:0007669"/>
    <property type="project" value="InterPro"/>
</dbReference>
<accession>A0A840C0P1</accession>
<dbReference type="GO" id="GO:0016301">
    <property type="term" value="F:kinase activity"/>
    <property type="evidence" value="ECO:0007669"/>
    <property type="project" value="TreeGrafter"/>
</dbReference>
<reference evidence="2 3" key="1">
    <citation type="submission" date="2020-08" db="EMBL/GenBank/DDBJ databases">
        <title>Genomic Encyclopedia of Type Strains, Phase IV (KMG-IV): sequencing the most valuable type-strain genomes for metagenomic binning, comparative biology and taxonomic classification.</title>
        <authorList>
            <person name="Goeker M."/>
        </authorList>
    </citation>
    <scope>NUCLEOTIDE SEQUENCE [LARGE SCALE GENOMIC DNA]</scope>
    <source>
        <strain evidence="2 3">DSM 103737</strain>
    </source>
</reference>
<evidence type="ECO:0000313" key="2">
    <source>
        <dbReference type="EMBL" id="MBB4019371.1"/>
    </source>
</evidence>
<evidence type="ECO:0000256" key="1">
    <source>
        <dbReference type="PROSITE-ProRule" id="PRU00420"/>
    </source>
</evidence>
<feature type="modified residue" description="Phosphohistidine; by HPr" evidence="1">
    <location>
        <position position="43"/>
    </location>
</feature>
<protein>
    <submittedName>
        <fullName evidence="2">PTS system glucitol/sorbitol-specific IIA component</fullName>
    </submittedName>
</protein>
<gene>
    <name evidence="2" type="ORF">GGR16_004422</name>
</gene>
<dbReference type="SUPFAM" id="SSF141530">
    <property type="entry name" value="PTSIIA/GutA-like"/>
    <property type="match status" value="1"/>
</dbReference>
<proteinExistence type="predicted"/>